<name>A0A2N1PFI8_9BACT</name>
<organism evidence="1 2">
    <name type="scientific">Candidatus Wallbacteria bacterium HGW-Wallbacteria-1</name>
    <dbReference type="NCBI Taxonomy" id="2013854"/>
    <lineage>
        <taxon>Bacteria</taxon>
        <taxon>Candidatus Walliibacteriota</taxon>
    </lineage>
</organism>
<evidence type="ECO:0000313" key="2">
    <source>
        <dbReference type="Proteomes" id="UP000233256"/>
    </source>
</evidence>
<protein>
    <submittedName>
        <fullName evidence="1">Uncharacterized protein</fullName>
    </submittedName>
</protein>
<dbReference type="Proteomes" id="UP000233256">
    <property type="component" value="Unassembled WGS sequence"/>
</dbReference>
<gene>
    <name evidence="1" type="ORF">CVV64_22750</name>
</gene>
<dbReference type="EMBL" id="PGXC01000216">
    <property type="protein sequence ID" value="PKK87088.1"/>
    <property type="molecule type" value="Genomic_DNA"/>
</dbReference>
<evidence type="ECO:0000313" key="1">
    <source>
        <dbReference type="EMBL" id="PKK87088.1"/>
    </source>
</evidence>
<comment type="caution">
    <text evidence="1">The sequence shown here is derived from an EMBL/GenBank/DDBJ whole genome shotgun (WGS) entry which is preliminary data.</text>
</comment>
<accession>A0A2N1PFI8</accession>
<sequence>MHNKLEQKRIDNIGPVAEQPIQESTDAATVQRPGFEIQPVARYKIRAKVLSIERYRSGRWAEFSPLDFALGWGPMSDNAITRKLNINQSNRWYHYSWRDAPPIDPALIVRNSANTHLVPADDNIKSSLFKVRKGEIVRLEGYLINVKDSDGGSWRSSLTREDSGANSCELMLVTGVVLE</sequence>
<reference evidence="1 2" key="1">
    <citation type="journal article" date="2017" name="ISME J.">
        <title>Potential for microbial H2 and metal transformations associated with novel bacteria and archaea in deep terrestrial subsurface sediments.</title>
        <authorList>
            <person name="Hernsdorf A.W."/>
            <person name="Amano Y."/>
            <person name="Miyakawa K."/>
            <person name="Ise K."/>
            <person name="Suzuki Y."/>
            <person name="Anantharaman K."/>
            <person name="Probst A."/>
            <person name="Burstein D."/>
            <person name="Thomas B.C."/>
            <person name="Banfield J.F."/>
        </authorList>
    </citation>
    <scope>NUCLEOTIDE SEQUENCE [LARGE SCALE GENOMIC DNA]</scope>
    <source>
        <strain evidence="1">HGW-Wallbacteria-1</strain>
    </source>
</reference>
<dbReference type="AlphaFoldDB" id="A0A2N1PFI8"/>
<proteinExistence type="predicted"/>